<name>A0A9W4WPN2_9GLOM</name>
<evidence type="ECO:0000313" key="3">
    <source>
        <dbReference type="Proteomes" id="UP001153678"/>
    </source>
</evidence>
<dbReference type="Proteomes" id="UP001153678">
    <property type="component" value="Unassembled WGS sequence"/>
</dbReference>
<protein>
    <submittedName>
        <fullName evidence="2">17845_t:CDS:1</fullName>
    </submittedName>
</protein>
<feature type="region of interest" description="Disordered" evidence="1">
    <location>
        <begin position="105"/>
        <end position="130"/>
    </location>
</feature>
<organism evidence="2 3">
    <name type="scientific">Funneliformis geosporum</name>
    <dbReference type="NCBI Taxonomy" id="1117311"/>
    <lineage>
        <taxon>Eukaryota</taxon>
        <taxon>Fungi</taxon>
        <taxon>Fungi incertae sedis</taxon>
        <taxon>Mucoromycota</taxon>
        <taxon>Glomeromycotina</taxon>
        <taxon>Glomeromycetes</taxon>
        <taxon>Glomerales</taxon>
        <taxon>Glomeraceae</taxon>
        <taxon>Funneliformis</taxon>
    </lineage>
</organism>
<reference evidence="2" key="1">
    <citation type="submission" date="2022-08" db="EMBL/GenBank/DDBJ databases">
        <authorList>
            <person name="Kallberg Y."/>
            <person name="Tangrot J."/>
            <person name="Rosling A."/>
        </authorList>
    </citation>
    <scope>NUCLEOTIDE SEQUENCE</scope>
    <source>
        <strain evidence="2">Wild A</strain>
    </source>
</reference>
<dbReference type="AlphaFoldDB" id="A0A9W4WPN2"/>
<feature type="compositionally biased region" description="Basic and acidic residues" evidence="1">
    <location>
        <begin position="105"/>
        <end position="123"/>
    </location>
</feature>
<proteinExistence type="predicted"/>
<comment type="caution">
    <text evidence="2">The sequence shown here is derived from an EMBL/GenBank/DDBJ whole genome shotgun (WGS) entry which is preliminary data.</text>
</comment>
<accession>A0A9W4WPN2</accession>
<gene>
    <name evidence="2" type="ORF">FWILDA_LOCUS636</name>
</gene>
<evidence type="ECO:0000313" key="2">
    <source>
        <dbReference type="EMBL" id="CAI2162588.1"/>
    </source>
</evidence>
<keyword evidence="3" id="KW-1185">Reference proteome</keyword>
<dbReference type="EMBL" id="CAMKVN010000043">
    <property type="protein sequence ID" value="CAI2162588.1"/>
    <property type="molecule type" value="Genomic_DNA"/>
</dbReference>
<evidence type="ECO:0000256" key="1">
    <source>
        <dbReference type="SAM" id="MobiDB-lite"/>
    </source>
</evidence>
<sequence length="192" mass="22470">MENQLKAVYHTYPIIMEEEKPENVKKYIQELENRPTAEQLQQAIQQETDKYKDYKKLDTTEQEAINNYSTEIKAELDKPRGIVLSSEEQKKLSTYESLKSELEQVKKDLDKSNSSKSEKEGVKELGNNNSELITRIKNLEQLITSLKQEITESKSSKRQIPLETPSDYNCLREENEQLYEILKTYKLSLSEK</sequence>